<sequence>MFLRRGSPLPCAYKTALAVIIVSINGILASRSATSHSVGALLAQDAEIPLPDQHFDVTVTEGGEETVYSLNLTGGVLHTRGTTAKPGPCELDSKTEIAVTCHVTSADWYATYGGSIYGETKSQEELCASDFNVTITITKYNASDEPAGITVHVEEIRDPLGLEVRTVLKDYAFVVATTPPFAELSIFGGNKNLADEVKKAFEERISNAAKNEMKTALQDKYSGYIKSQINIEN</sequence>
<proteinExistence type="evidence at transcript level"/>
<protein>
    <submittedName>
        <fullName evidence="1">Uncharacterized protein</fullName>
    </submittedName>
</protein>
<dbReference type="AlphaFoldDB" id="A0A131XKK6"/>
<accession>A0A131XKK6</accession>
<name>A0A131XKK6_9ACAR</name>
<dbReference type="EMBL" id="GEFH01002520">
    <property type="protein sequence ID" value="JAP66061.1"/>
    <property type="molecule type" value="mRNA"/>
</dbReference>
<organism evidence="1">
    <name type="scientific">Hyalomma excavatum</name>
    <dbReference type="NCBI Taxonomy" id="257692"/>
    <lineage>
        <taxon>Eukaryota</taxon>
        <taxon>Metazoa</taxon>
        <taxon>Ecdysozoa</taxon>
        <taxon>Arthropoda</taxon>
        <taxon>Chelicerata</taxon>
        <taxon>Arachnida</taxon>
        <taxon>Acari</taxon>
        <taxon>Parasitiformes</taxon>
        <taxon>Ixodida</taxon>
        <taxon>Ixodoidea</taxon>
        <taxon>Ixodidae</taxon>
        <taxon>Hyalomminae</taxon>
        <taxon>Hyalomma</taxon>
    </lineage>
</organism>
<evidence type="ECO:0000313" key="1">
    <source>
        <dbReference type="EMBL" id="JAP66061.1"/>
    </source>
</evidence>
<reference evidence="1" key="1">
    <citation type="journal article" date="2017" name="Ticks Tick Borne Dis.">
        <title>An insight into the sialome of Hyalomma excavatum.</title>
        <authorList>
            <person name="Ribeiro J.M."/>
            <person name="Slovak M."/>
            <person name="Francischetti I.M."/>
        </authorList>
    </citation>
    <scope>NUCLEOTIDE SEQUENCE</scope>
    <source>
        <strain evidence="1">Samish</strain>
        <tissue evidence="1">Salivary glands</tissue>
    </source>
</reference>